<evidence type="ECO:0000256" key="4">
    <source>
        <dbReference type="ARBA" id="ARBA00022777"/>
    </source>
</evidence>
<dbReference type="Proteomes" id="UP000582213">
    <property type="component" value="Unassembled WGS sequence"/>
</dbReference>
<dbReference type="Gene3D" id="3.40.50.10330">
    <property type="entry name" value="Probable inorganic polyphosphate/atp-NAD kinase, domain 1"/>
    <property type="match status" value="1"/>
</dbReference>
<dbReference type="Pfam" id="PF20143">
    <property type="entry name" value="NAD_kinase_C"/>
    <property type="match status" value="1"/>
</dbReference>
<dbReference type="InterPro" id="IPR017438">
    <property type="entry name" value="ATP-NAD_kinase_N"/>
</dbReference>
<keyword evidence="6 8" id="KW-0521">NADP</keyword>
<evidence type="ECO:0000256" key="5">
    <source>
        <dbReference type="ARBA" id="ARBA00022840"/>
    </source>
</evidence>
<evidence type="ECO:0000313" key="9">
    <source>
        <dbReference type="EMBL" id="MBB5253455.1"/>
    </source>
</evidence>
<comment type="subcellular location">
    <subcellularLocation>
        <location evidence="8">Cytoplasm</location>
    </subcellularLocation>
</comment>
<keyword evidence="2 8" id="KW-0808">Transferase</keyword>
<protein>
    <recommendedName>
        <fullName evidence="8">NAD kinase</fullName>
        <ecNumber evidence="8">2.7.1.23</ecNumber>
    </recommendedName>
    <alternativeName>
        <fullName evidence="8">ATP-dependent NAD kinase</fullName>
    </alternativeName>
</protein>
<evidence type="ECO:0000313" key="10">
    <source>
        <dbReference type="EMBL" id="QGR17767.1"/>
    </source>
</evidence>
<evidence type="ECO:0000256" key="8">
    <source>
        <dbReference type="HAMAP-Rule" id="MF_00361"/>
    </source>
</evidence>
<evidence type="ECO:0000313" key="12">
    <source>
        <dbReference type="Proteomes" id="UP000582213"/>
    </source>
</evidence>
<sequence length="248" mass="27887">MKLKIFTKNSPDAIEFSKYVKNLAENLGFKITENDPDVVLVIGGDGTLLRAVKDGIPILGVKFGRRSALLDIRPENIKEALELLQKNKYTIEEYPMLEAKSKNINTIAFNEIAILFNNPETVYGSVNIKERKILFEGDGVLIATPQGSWAWSYSATRVLLHKDINGIEITFINPIIPNIKALIIPQTETILVKLEDKGRTQNVRVISDGEIVGNLISKEDEELTITLSKRKAKILRFFNLIEFDGLFT</sequence>
<dbReference type="GO" id="GO:0046872">
    <property type="term" value="F:metal ion binding"/>
    <property type="evidence" value="ECO:0007669"/>
    <property type="project" value="UniProtKB-UniRule"/>
</dbReference>
<dbReference type="GO" id="GO:0019674">
    <property type="term" value="P:NAD+ metabolic process"/>
    <property type="evidence" value="ECO:0007669"/>
    <property type="project" value="InterPro"/>
</dbReference>
<dbReference type="EMBL" id="JACHFY010000004">
    <property type="protein sequence ID" value="MBB5253455.1"/>
    <property type="molecule type" value="Genomic_DNA"/>
</dbReference>
<dbReference type="EC" id="2.7.1.23" evidence="8"/>
<dbReference type="Proteomes" id="UP000427373">
    <property type="component" value="Chromosome"/>
</dbReference>
<keyword evidence="1 8" id="KW-0963">Cytoplasm</keyword>
<dbReference type="RefSeq" id="WP_010980216.1">
    <property type="nucleotide sequence ID" value="NZ_AP031374.1"/>
</dbReference>
<comment type="similarity">
    <text evidence="8">Belongs to the NAD kinase family.</text>
</comment>
<keyword evidence="7 8" id="KW-0520">NAD</keyword>
<keyword evidence="3 8" id="KW-0547">Nucleotide-binding</keyword>
<feature type="binding site" evidence="8">
    <location>
        <begin position="110"/>
        <end position="111"/>
    </location>
    <ligand>
        <name>NAD(+)</name>
        <dbReference type="ChEBI" id="CHEBI:57540"/>
    </ligand>
</feature>
<dbReference type="AlphaFoldDB" id="A0A650CJX1"/>
<keyword evidence="5 8" id="KW-0067">ATP-binding</keyword>
<dbReference type="EMBL" id="CP045484">
    <property type="protein sequence ID" value="QGR17767.1"/>
    <property type="molecule type" value="Genomic_DNA"/>
</dbReference>
<evidence type="ECO:0000313" key="11">
    <source>
        <dbReference type="Proteomes" id="UP000427373"/>
    </source>
</evidence>
<dbReference type="SMR" id="A0A650CJX1"/>
<dbReference type="Pfam" id="PF01513">
    <property type="entry name" value="NAD_kinase"/>
    <property type="match status" value="1"/>
</dbReference>
<evidence type="ECO:0000256" key="1">
    <source>
        <dbReference type="ARBA" id="ARBA00022490"/>
    </source>
</evidence>
<dbReference type="PANTHER" id="PTHR20275">
    <property type="entry name" value="NAD KINASE"/>
    <property type="match status" value="1"/>
</dbReference>
<dbReference type="PANTHER" id="PTHR20275:SF43">
    <property type="entry name" value="BIFUNCTIONAL NADP PHOSPHATASE_NAD KINASE"/>
    <property type="match status" value="1"/>
</dbReference>
<dbReference type="SUPFAM" id="SSF111331">
    <property type="entry name" value="NAD kinase/diacylglycerol kinase-like"/>
    <property type="match status" value="1"/>
</dbReference>
<comment type="caution">
    <text evidence="8">Lacks conserved residue(s) required for the propagation of feature annotation.</text>
</comment>
<evidence type="ECO:0000256" key="2">
    <source>
        <dbReference type="ARBA" id="ARBA00022679"/>
    </source>
</evidence>
<dbReference type="InterPro" id="IPR016064">
    <property type="entry name" value="NAD/diacylglycerol_kinase_sf"/>
</dbReference>
<gene>
    <name evidence="8" type="primary">nadK</name>
    <name evidence="10" type="ORF">D1869_11700</name>
    <name evidence="9" type="ORF">HNQ62_001216</name>
</gene>
<feature type="binding site" evidence="8">
    <location>
        <position position="138"/>
    </location>
    <ligand>
        <name>NAD(+)</name>
        <dbReference type="ChEBI" id="CHEBI:57540"/>
    </ligand>
</feature>
<comment type="cofactor">
    <cofactor evidence="8">
        <name>a divalent metal cation</name>
        <dbReference type="ChEBI" id="CHEBI:60240"/>
    </cofactor>
</comment>
<comment type="function">
    <text evidence="8">Involved in the regulation of the intracellular balance of NAD and NADP, and is a key enzyme in the biosynthesis of NADP. Catalyzes specifically the phosphorylation on 2'-hydroxyl of the adenosine moiety of NAD to yield NADP.</text>
</comment>
<evidence type="ECO:0000256" key="3">
    <source>
        <dbReference type="ARBA" id="ARBA00022741"/>
    </source>
</evidence>
<dbReference type="OrthoDB" id="77798at2157"/>
<comment type="catalytic activity">
    <reaction evidence="8">
        <text>NAD(+) + ATP = ADP + NADP(+) + H(+)</text>
        <dbReference type="Rhea" id="RHEA:18629"/>
        <dbReference type="ChEBI" id="CHEBI:15378"/>
        <dbReference type="ChEBI" id="CHEBI:30616"/>
        <dbReference type="ChEBI" id="CHEBI:57540"/>
        <dbReference type="ChEBI" id="CHEBI:58349"/>
        <dbReference type="ChEBI" id="CHEBI:456216"/>
        <dbReference type="EC" id="2.7.1.23"/>
    </reaction>
</comment>
<dbReference type="HAMAP" id="MF_00361">
    <property type="entry name" value="NAD_kinase"/>
    <property type="match status" value="1"/>
</dbReference>
<dbReference type="GO" id="GO:0005737">
    <property type="term" value="C:cytoplasm"/>
    <property type="evidence" value="ECO:0007669"/>
    <property type="project" value="UniProtKB-SubCell"/>
</dbReference>
<feature type="binding site" evidence="8">
    <location>
        <begin position="45"/>
        <end position="46"/>
    </location>
    <ligand>
        <name>NAD(+)</name>
        <dbReference type="ChEBI" id="CHEBI:57540"/>
    </ligand>
</feature>
<name>A0A650CJX1_SULOH</name>
<feature type="active site" description="Proton acceptor" evidence="8">
    <location>
        <position position="45"/>
    </location>
</feature>
<proteinExistence type="inferred from homology"/>
<accession>A0A650CJX1</accession>
<dbReference type="Gene3D" id="2.60.200.30">
    <property type="entry name" value="Probable inorganic polyphosphate/atp-NAD kinase, domain 2"/>
    <property type="match status" value="1"/>
</dbReference>
<evidence type="ECO:0000256" key="7">
    <source>
        <dbReference type="ARBA" id="ARBA00023027"/>
    </source>
</evidence>
<organism evidence="10 11">
    <name type="scientific">Sulfurisphaera ohwakuensis</name>
    <dbReference type="NCBI Taxonomy" id="69656"/>
    <lineage>
        <taxon>Archaea</taxon>
        <taxon>Thermoproteota</taxon>
        <taxon>Thermoprotei</taxon>
        <taxon>Sulfolobales</taxon>
        <taxon>Sulfolobaceae</taxon>
        <taxon>Sulfurisphaera</taxon>
    </lineage>
</organism>
<dbReference type="GO" id="GO:0006741">
    <property type="term" value="P:NADP+ biosynthetic process"/>
    <property type="evidence" value="ECO:0007669"/>
    <property type="project" value="UniProtKB-UniRule"/>
</dbReference>
<dbReference type="InterPro" id="IPR017437">
    <property type="entry name" value="ATP-NAD_kinase_PpnK-typ_C"/>
</dbReference>
<dbReference type="GO" id="GO:0005524">
    <property type="term" value="F:ATP binding"/>
    <property type="evidence" value="ECO:0007669"/>
    <property type="project" value="UniProtKB-KW"/>
</dbReference>
<dbReference type="InterPro" id="IPR002504">
    <property type="entry name" value="NADK"/>
</dbReference>
<dbReference type="GeneID" id="1460209"/>
<keyword evidence="4 8" id="KW-0418">Kinase</keyword>
<feature type="binding site" evidence="8">
    <location>
        <position position="50"/>
    </location>
    <ligand>
        <name>NAD(+)</name>
        <dbReference type="ChEBI" id="CHEBI:57540"/>
    </ligand>
</feature>
<dbReference type="KEGG" id="soh:D1869_11700"/>
<reference evidence="9 12" key="2">
    <citation type="submission" date="2020-08" db="EMBL/GenBank/DDBJ databases">
        <title>Genomic Encyclopedia of Type Strains, Phase IV (KMG-IV): sequencing the most valuable type-strain genomes for metagenomic binning, comparative biology and taxonomic classification.</title>
        <authorList>
            <person name="Goeker M."/>
        </authorList>
    </citation>
    <scope>NUCLEOTIDE SEQUENCE [LARGE SCALE GENOMIC DNA]</scope>
    <source>
        <strain evidence="9 12">DSM 12421</strain>
    </source>
</reference>
<keyword evidence="11" id="KW-1185">Reference proteome</keyword>
<dbReference type="GO" id="GO:0003951">
    <property type="term" value="F:NAD+ kinase activity"/>
    <property type="evidence" value="ECO:0007669"/>
    <property type="project" value="UniProtKB-UniRule"/>
</dbReference>
<reference evidence="10 11" key="1">
    <citation type="submission" date="2019-10" db="EMBL/GenBank/DDBJ databases">
        <title>Genome Sequences from Six Type Strain Members of the Archaeal Family Sulfolobaceae: Acidianus ambivalens, Acidianus infernus, Metallosphaera prunae, Stygiolobus azoricus, Sulfolobus metallicus, and Sulfurisphaera ohwakuensis.</title>
        <authorList>
            <person name="Counts J.A."/>
            <person name="Kelly R.M."/>
        </authorList>
    </citation>
    <scope>NUCLEOTIDE SEQUENCE [LARGE SCALE GENOMIC DNA]</scope>
    <source>
        <strain evidence="10 11">TA-1</strain>
    </source>
</reference>
<evidence type="ECO:0000256" key="6">
    <source>
        <dbReference type="ARBA" id="ARBA00022857"/>
    </source>
</evidence>